<comment type="caution">
    <text evidence="2">The sequence shown here is derived from an EMBL/GenBank/DDBJ whole genome shotgun (WGS) entry which is preliminary data.</text>
</comment>
<feature type="non-terminal residue" evidence="2">
    <location>
        <position position="1"/>
    </location>
</feature>
<organism evidence="2 3">
    <name type="scientific">Didymodactylos carnosus</name>
    <dbReference type="NCBI Taxonomy" id="1234261"/>
    <lineage>
        <taxon>Eukaryota</taxon>
        <taxon>Metazoa</taxon>
        <taxon>Spiralia</taxon>
        <taxon>Gnathifera</taxon>
        <taxon>Rotifera</taxon>
        <taxon>Eurotatoria</taxon>
        <taxon>Bdelloidea</taxon>
        <taxon>Philodinida</taxon>
        <taxon>Philodinidae</taxon>
        <taxon>Didymodactylos</taxon>
    </lineage>
</organism>
<reference evidence="2" key="1">
    <citation type="submission" date="2021-02" db="EMBL/GenBank/DDBJ databases">
        <authorList>
            <person name="Nowell W R."/>
        </authorList>
    </citation>
    <scope>NUCLEOTIDE SEQUENCE</scope>
</reference>
<gene>
    <name evidence="1" type="ORF">OVA965_LOCUS24340</name>
    <name evidence="2" type="ORF">TMI583_LOCUS25064</name>
</gene>
<dbReference type="EMBL" id="CAJNOK010014616">
    <property type="protein sequence ID" value="CAF1208702.1"/>
    <property type="molecule type" value="Genomic_DNA"/>
</dbReference>
<evidence type="ECO:0000313" key="1">
    <source>
        <dbReference type="EMBL" id="CAF1208702.1"/>
    </source>
</evidence>
<dbReference type="Proteomes" id="UP000682733">
    <property type="component" value="Unassembled WGS sequence"/>
</dbReference>
<dbReference type="Proteomes" id="UP000677228">
    <property type="component" value="Unassembled WGS sequence"/>
</dbReference>
<accession>A0A8S2NVT0</accession>
<sequence length="160" mass="18096">SANQQSIHPGKMAVIAVNKRQYDEMEPYRNSNKVWKLQSNHDTQTLDSVAEAREYLDQAGLDWNILAKEGGTDFIQRLKSKCTFGRGGGADYFTDNSRDTSIYIYVYVQNSKNEIIVTFSYHSLTTDGLHGGQAIEWLKLKAGQNLKAMLPKGTFDYNFS</sequence>
<protein>
    <submittedName>
        <fullName evidence="2">Uncharacterized protein</fullName>
    </submittedName>
</protein>
<dbReference type="AlphaFoldDB" id="A0A8S2NVT0"/>
<evidence type="ECO:0000313" key="2">
    <source>
        <dbReference type="EMBL" id="CAF4017899.1"/>
    </source>
</evidence>
<evidence type="ECO:0000313" key="3">
    <source>
        <dbReference type="Proteomes" id="UP000682733"/>
    </source>
</evidence>
<name>A0A8S2NVT0_9BILA</name>
<dbReference type="EMBL" id="CAJOBA010036154">
    <property type="protein sequence ID" value="CAF4017899.1"/>
    <property type="molecule type" value="Genomic_DNA"/>
</dbReference>
<proteinExistence type="predicted"/>